<feature type="transmembrane region" description="Helical" evidence="1">
    <location>
        <begin position="276"/>
        <end position="298"/>
    </location>
</feature>
<evidence type="ECO:0000256" key="1">
    <source>
        <dbReference type="SAM" id="Phobius"/>
    </source>
</evidence>
<evidence type="ECO:0000313" key="3">
    <source>
        <dbReference type="WBParaSite" id="ACRNAN_scaffold57.g13073.t1"/>
    </source>
</evidence>
<protein>
    <submittedName>
        <fullName evidence="3">Gustatory receptor</fullName>
    </submittedName>
</protein>
<organism evidence="2 3">
    <name type="scientific">Acrobeloides nanus</name>
    <dbReference type="NCBI Taxonomy" id="290746"/>
    <lineage>
        <taxon>Eukaryota</taxon>
        <taxon>Metazoa</taxon>
        <taxon>Ecdysozoa</taxon>
        <taxon>Nematoda</taxon>
        <taxon>Chromadorea</taxon>
        <taxon>Rhabditida</taxon>
        <taxon>Tylenchina</taxon>
        <taxon>Cephalobomorpha</taxon>
        <taxon>Cephaloboidea</taxon>
        <taxon>Cephalobidae</taxon>
        <taxon>Acrobeloides</taxon>
    </lineage>
</organism>
<dbReference type="AlphaFoldDB" id="A0A914E6N1"/>
<reference evidence="3" key="1">
    <citation type="submission" date="2022-11" db="UniProtKB">
        <authorList>
            <consortium name="WormBaseParasite"/>
        </authorList>
    </citation>
    <scope>IDENTIFICATION</scope>
</reference>
<feature type="transmembrane region" description="Helical" evidence="1">
    <location>
        <begin position="100"/>
        <end position="122"/>
    </location>
</feature>
<accession>A0A914E6N1</accession>
<feature type="transmembrane region" description="Helical" evidence="1">
    <location>
        <begin position="198"/>
        <end position="225"/>
    </location>
</feature>
<dbReference type="WBParaSite" id="ACRNAN_scaffold57.g13073.t1">
    <property type="protein sequence ID" value="ACRNAN_scaffold57.g13073.t1"/>
    <property type="gene ID" value="ACRNAN_scaffold57.g13073"/>
</dbReference>
<name>A0A914E6N1_9BILA</name>
<keyword evidence="1" id="KW-0812">Transmembrane</keyword>
<feature type="transmembrane region" description="Helical" evidence="1">
    <location>
        <begin position="60"/>
        <end position="88"/>
    </location>
</feature>
<proteinExistence type="predicted"/>
<feature type="transmembrane region" description="Helical" evidence="1">
    <location>
        <begin position="305"/>
        <end position="327"/>
    </location>
</feature>
<sequence length="333" mass="38880">MISQETEEEIESQILSPRIPSKMEKKEREPQNPFVVLLKLTGLYFGNRNKENYWYYKENFWYYMGMLRALIMCALASYQAAVIVYKLFTLKSTNEKIPNTIFIASWHIQAALSMIFVVYWQLQGHLSQLFNVVNWPKANQNLSTHRSIRFTLIILITFMLFILIYITLNAYVLTTGKHKYFLTDLEFLEIFGTEQYRYFSVFVTYLASNIWLIVLVFYVIISIIAHGEFVRFNHDLEKIGEIDEEEESIRDQLLEEYSDHINKAKMVRIIDHTFEVYTFLMIGLNIPTTIFGIISCFTAPTTEQLLLALPAPIFCILQLVGLTAVPARVHTAV</sequence>
<feature type="transmembrane region" description="Helical" evidence="1">
    <location>
        <begin position="150"/>
        <end position="172"/>
    </location>
</feature>
<dbReference type="PANTHER" id="PTHR34492:SF2">
    <property type="entry name" value="G PROTEIN-COUPLED RECEPTOR"/>
    <property type="match status" value="1"/>
</dbReference>
<evidence type="ECO:0000313" key="2">
    <source>
        <dbReference type="Proteomes" id="UP000887540"/>
    </source>
</evidence>
<keyword evidence="1" id="KW-0472">Membrane</keyword>
<dbReference type="Proteomes" id="UP000887540">
    <property type="component" value="Unplaced"/>
</dbReference>
<keyword evidence="1" id="KW-1133">Transmembrane helix</keyword>
<dbReference type="PANTHER" id="PTHR34492">
    <property type="entry name" value="GUSTATORY RECEPTOR FAMILY"/>
    <property type="match status" value="1"/>
</dbReference>
<keyword evidence="2" id="KW-1185">Reference proteome</keyword>